<keyword evidence="3" id="KW-1185">Reference proteome</keyword>
<proteinExistence type="predicted"/>
<evidence type="ECO:0000313" key="2">
    <source>
        <dbReference type="EMBL" id="TBU20524.1"/>
    </source>
</evidence>
<dbReference type="SUPFAM" id="SSF53955">
    <property type="entry name" value="Lysozyme-like"/>
    <property type="match status" value="1"/>
</dbReference>
<accession>A0A4Q9M1D8</accession>
<organism evidence="2 3">
    <name type="scientific">Hamiltosporidium tvaerminnensis</name>
    <dbReference type="NCBI Taxonomy" id="1176355"/>
    <lineage>
        <taxon>Eukaryota</taxon>
        <taxon>Fungi</taxon>
        <taxon>Fungi incertae sedis</taxon>
        <taxon>Microsporidia</taxon>
        <taxon>Dubosqiidae</taxon>
        <taxon>Hamiltosporidium</taxon>
    </lineage>
</organism>
<evidence type="ECO:0000313" key="3">
    <source>
        <dbReference type="Proteomes" id="UP000292282"/>
    </source>
</evidence>
<dbReference type="AlphaFoldDB" id="A0A4Q9M1D8"/>
<dbReference type="OrthoDB" id="2196308at2759"/>
<sequence length="400" mass="46455">MKPILQILNFFLIISLSLAAGEKSSKPFVLATYLDFSKKESKECKGCSLFESGDAYETGYFSKESRTKNTETDKIHERINAKRMHDIDLFRLLSNKLFFIYDVLSFLGASYDIHRRPHGELSITTALRIIYEEMYFKYNEMILFLAHALHNTGNFRHFVNEKDTASGKYKSRGLLQIRGEQNYKLLNEISQNIHTNFEEYPEELGKCDSNAIKVTIGFWNLKVEEWKAKNPCKIFGFKASMDILRPIESSTRSREKARYEERYNAPNDLGHIYKFSVAIIPYVMTWDGIRLQIPMNVAYNLSIVLKKTFETISFDRRKRLEELGESVNGCYYEIRNARGTNTIAKQARNQEDSVKCVKTKNNTPIISERGTTLEEPIININEESDLKEEKMVIVELEENL</sequence>
<name>A0A4Q9M1D8_9MICR</name>
<feature type="signal peptide" evidence="1">
    <location>
        <begin position="1"/>
        <end position="19"/>
    </location>
</feature>
<dbReference type="Proteomes" id="UP000292282">
    <property type="component" value="Unassembled WGS sequence"/>
</dbReference>
<keyword evidence="1" id="KW-0732">Signal</keyword>
<comment type="caution">
    <text evidence="2">The sequence shown here is derived from an EMBL/GenBank/DDBJ whole genome shotgun (WGS) entry which is preliminary data.</text>
</comment>
<dbReference type="Gene3D" id="1.10.530.10">
    <property type="match status" value="1"/>
</dbReference>
<evidence type="ECO:0000256" key="1">
    <source>
        <dbReference type="SAM" id="SignalP"/>
    </source>
</evidence>
<dbReference type="InterPro" id="IPR023346">
    <property type="entry name" value="Lysozyme-like_dom_sf"/>
</dbReference>
<evidence type="ECO:0008006" key="4">
    <source>
        <dbReference type="Google" id="ProtNLM"/>
    </source>
</evidence>
<dbReference type="EMBL" id="PITK01000057">
    <property type="protein sequence ID" value="TBU20524.1"/>
    <property type="molecule type" value="Genomic_DNA"/>
</dbReference>
<dbReference type="VEuPathDB" id="MicrosporidiaDB:CWI38_0057p0040"/>
<reference evidence="2 3" key="1">
    <citation type="submission" date="2017-12" db="EMBL/GenBank/DDBJ databases">
        <authorList>
            <person name="Pombert J.-F."/>
            <person name="Haag K.L."/>
            <person name="Ebert D."/>
        </authorList>
    </citation>
    <scope>NUCLEOTIDE SEQUENCE [LARGE SCALE GENOMIC DNA]</scope>
    <source>
        <strain evidence="2">IL-G-3</strain>
    </source>
</reference>
<gene>
    <name evidence="2" type="ORF">CWI38_0057p0040</name>
</gene>
<feature type="chain" id="PRO_5020851647" description="Chitinase" evidence="1">
    <location>
        <begin position="20"/>
        <end position="400"/>
    </location>
</feature>
<protein>
    <recommendedName>
        <fullName evidence="4">Chitinase</fullName>
    </recommendedName>
</protein>